<sequence>MLQDLGIPPVLVDKKLYISGEYGLCYWKDFFYLVVSQHFTIAELQWNDLTFTGPILNIGASMCSGGSNNDLIFTFGDGYDKSKQQWANDTNGGNQPTRRSDISCAKFGNGSIAIFAGYYNNANIWAYCAITLPDHTILYIGGSFFDD</sequence>
<name>A0ABN7V9Q4_GIGMA</name>
<comment type="caution">
    <text evidence="1">The sequence shown here is derived from an EMBL/GenBank/DDBJ whole genome shotgun (WGS) entry which is preliminary data.</text>
</comment>
<accession>A0ABN7V9Q4</accession>
<proteinExistence type="predicted"/>
<gene>
    <name evidence="1" type="ORF">GMARGA_LOCUS16102</name>
</gene>
<dbReference type="Proteomes" id="UP000789901">
    <property type="component" value="Unassembled WGS sequence"/>
</dbReference>
<dbReference type="SUPFAM" id="SSF50965">
    <property type="entry name" value="Galactose oxidase, central domain"/>
    <property type="match status" value="1"/>
</dbReference>
<evidence type="ECO:0000313" key="2">
    <source>
        <dbReference type="Proteomes" id="UP000789901"/>
    </source>
</evidence>
<dbReference type="EMBL" id="CAJVQB010011508">
    <property type="protein sequence ID" value="CAG8748243.1"/>
    <property type="molecule type" value="Genomic_DNA"/>
</dbReference>
<keyword evidence="2" id="KW-1185">Reference proteome</keyword>
<dbReference type="InterPro" id="IPR011043">
    <property type="entry name" value="Gal_Oxase/kelch_b-propeller"/>
</dbReference>
<feature type="non-terminal residue" evidence="1">
    <location>
        <position position="147"/>
    </location>
</feature>
<organism evidence="1 2">
    <name type="scientific">Gigaspora margarita</name>
    <dbReference type="NCBI Taxonomy" id="4874"/>
    <lineage>
        <taxon>Eukaryota</taxon>
        <taxon>Fungi</taxon>
        <taxon>Fungi incertae sedis</taxon>
        <taxon>Mucoromycota</taxon>
        <taxon>Glomeromycotina</taxon>
        <taxon>Glomeromycetes</taxon>
        <taxon>Diversisporales</taxon>
        <taxon>Gigasporaceae</taxon>
        <taxon>Gigaspora</taxon>
    </lineage>
</organism>
<evidence type="ECO:0000313" key="1">
    <source>
        <dbReference type="EMBL" id="CAG8748243.1"/>
    </source>
</evidence>
<reference evidence="1 2" key="1">
    <citation type="submission" date="2021-06" db="EMBL/GenBank/DDBJ databases">
        <authorList>
            <person name="Kallberg Y."/>
            <person name="Tangrot J."/>
            <person name="Rosling A."/>
        </authorList>
    </citation>
    <scope>NUCLEOTIDE SEQUENCE [LARGE SCALE GENOMIC DNA]</scope>
    <source>
        <strain evidence="1 2">120-4 pot B 10/14</strain>
    </source>
</reference>
<protein>
    <submittedName>
        <fullName evidence="1">28700_t:CDS:1</fullName>
    </submittedName>
</protein>